<keyword evidence="5 6" id="KW-0472">Membrane</keyword>
<feature type="transmembrane region" description="Helical" evidence="6">
    <location>
        <begin position="284"/>
        <end position="307"/>
    </location>
</feature>
<feature type="transmembrane region" description="Helical" evidence="6">
    <location>
        <begin position="259"/>
        <end position="278"/>
    </location>
</feature>
<feature type="transmembrane region" description="Helical" evidence="6">
    <location>
        <begin position="126"/>
        <end position="147"/>
    </location>
</feature>
<feature type="domain" description="EamA" evidence="7">
    <location>
        <begin position="12"/>
        <end position="141"/>
    </location>
</feature>
<feature type="transmembrane region" description="Helical" evidence="6">
    <location>
        <begin position="38"/>
        <end position="58"/>
    </location>
</feature>
<keyword evidence="9" id="KW-1185">Reference proteome</keyword>
<dbReference type="Proteomes" id="UP001153069">
    <property type="component" value="Unassembled WGS sequence"/>
</dbReference>
<reference evidence="8" key="1">
    <citation type="submission" date="2020-06" db="EMBL/GenBank/DDBJ databases">
        <authorList>
            <consortium name="Plant Systems Biology data submission"/>
        </authorList>
    </citation>
    <scope>NUCLEOTIDE SEQUENCE</scope>
    <source>
        <strain evidence="8">D6</strain>
    </source>
</reference>
<dbReference type="InterPro" id="IPR000620">
    <property type="entry name" value="EamA_dom"/>
</dbReference>
<dbReference type="InterPro" id="IPR037185">
    <property type="entry name" value="EmrE-like"/>
</dbReference>
<evidence type="ECO:0000256" key="3">
    <source>
        <dbReference type="ARBA" id="ARBA00022692"/>
    </source>
</evidence>
<evidence type="ECO:0000256" key="2">
    <source>
        <dbReference type="ARBA" id="ARBA00022475"/>
    </source>
</evidence>
<evidence type="ECO:0000256" key="5">
    <source>
        <dbReference type="ARBA" id="ARBA00023136"/>
    </source>
</evidence>
<dbReference type="AlphaFoldDB" id="A0A9N8DKY2"/>
<feature type="transmembrane region" description="Helical" evidence="6">
    <location>
        <begin position="101"/>
        <end position="119"/>
    </location>
</feature>
<organism evidence="8 9">
    <name type="scientific">Seminavis robusta</name>
    <dbReference type="NCBI Taxonomy" id="568900"/>
    <lineage>
        <taxon>Eukaryota</taxon>
        <taxon>Sar</taxon>
        <taxon>Stramenopiles</taxon>
        <taxon>Ochrophyta</taxon>
        <taxon>Bacillariophyta</taxon>
        <taxon>Bacillariophyceae</taxon>
        <taxon>Bacillariophycidae</taxon>
        <taxon>Naviculales</taxon>
        <taxon>Naviculaceae</taxon>
        <taxon>Seminavis</taxon>
    </lineage>
</organism>
<gene>
    <name evidence="8" type="ORF">SEMRO_114_G056270.1</name>
</gene>
<comment type="caution">
    <text evidence="8">The sequence shown here is derived from an EMBL/GenBank/DDBJ whole genome shotgun (WGS) entry which is preliminary data.</text>
</comment>
<evidence type="ECO:0000313" key="9">
    <source>
        <dbReference type="Proteomes" id="UP001153069"/>
    </source>
</evidence>
<sequence length="344" mass="36076">MSLQNPSLNFARILVLTASSVYGTNFAIVKMLDNEMPVSVSAMLRFCLAATVVTVLTATCNNKGGGGEPMAAVAGLEIGAWYCLGYLAQAQGLESTDASKSAFFNALAVIIVPILDSLFRGKRLGLQGFSSVAFALLGVGMLELGPAMASGKVIRVTRGDAYCLAQAIAFGIGYWRLEHVSTKYPAQAGLITVGQLVGVALGSTLFCVLMQQFPTLVQLQGWLSNGFTVAAMVWTALISTALALYLETVALKTISASELTILMTSVSLFGSAFAYLTMGETMPPIGMLGGLLILLGCISSALGGGGGSKGDQNNNSRIPNKKDVSSWLASIDILEMTVEKRKMV</sequence>
<keyword evidence="2" id="KW-1003">Cell membrane</keyword>
<comment type="subcellular location">
    <subcellularLocation>
        <location evidence="1">Cell membrane</location>
        <topology evidence="1">Multi-pass membrane protein</topology>
    </subcellularLocation>
</comment>
<dbReference type="SUPFAM" id="SSF103481">
    <property type="entry name" value="Multidrug resistance efflux transporter EmrE"/>
    <property type="match status" value="2"/>
</dbReference>
<evidence type="ECO:0000256" key="4">
    <source>
        <dbReference type="ARBA" id="ARBA00022989"/>
    </source>
</evidence>
<dbReference type="Pfam" id="PF00892">
    <property type="entry name" value="EamA"/>
    <property type="match status" value="2"/>
</dbReference>
<dbReference type="InterPro" id="IPR051258">
    <property type="entry name" value="Diverse_Substrate_Transporter"/>
</dbReference>
<accession>A0A9N8DKY2</accession>
<feature type="domain" description="EamA" evidence="7">
    <location>
        <begin position="158"/>
        <end position="298"/>
    </location>
</feature>
<evidence type="ECO:0000256" key="1">
    <source>
        <dbReference type="ARBA" id="ARBA00004651"/>
    </source>
</evidence>
<feature type="transmembrane region" description="Helical" evidence="6">
    <location>
        <begin position="12"/>
        <end position="32"/>
    </location>
</feature>
<evidence type="ECO:0000313" key="8">
    <source>
        <dbReference type="EMBL" id="CAB9501634.1"/>
    </source>
</evidence>
<dbReference type="EMBL" id="CAICTM010000113">
    <property type="protein sequence ID" value="CAB9501634.1"/>
    <property type="molecule type" value="Genomic_DNA"/>
</dbReference>
<dbReference type="PANTHER" id="PTHR42920">
    <property type="entry name" value="OS03G0707200 PROTEIN-RELATED"/>
    <property type="match status" value="1"/>
</dbReference>
<feature type="transmembrane region" description="Helical" evidence="6">
    <location>
        <begin position="225"/>
        <end position="247"/>
    </location>
</feature>
<proteinExistence type="predicted"/>
<name>A0A9N8DKY2_9STRA</name>
<feature type="transmembrane region" description="Helical" evidence="6">
    <location>
        <begin position="70"/>
        <end position="89"/>
    </location>
</feature>
<evidence type="ECO:0000259" key="7">
    <source>
        <dbReference type="Pfam" id="PF00892"/>
    </source>
</evidence>
<evidence type="ECO:0000256" key="6">
    <source>
        <dbReference type="SAM" id="Phobius"/>
    </source>
</evidence>
<feature type="transmembrane region" description="Helical" evidence="6">
    <location>
        <begin position="189"/>
        <end position="213"/>
    </location>
</feature>
<keyword evidence="3 6" id="KW-0812">Transmembrane</keyword>
<dbReference type="GO" id="GO:0005886">
    <property type="term" value="C:plasma membrane"/>
    <property type="evidence" value="ECO:0007669"/>
    <property type="project" value="UniProtKB-SubCell"/>
</dbReference>
<dbReference type="OrthoDB" id="46754at2759"/>
<dbReference type="PANTHER" id="PTHR42920:SF5">
    <property type="entry name" value="EAMA DOMAIN-CONTAINING PROTEIN"/>
    <property type="match status" value="1"/>
</dbReference>
<protein>
    <submittedName>
        <fullName evidence="8">EamA-like transporter family</fullName>
    </submittedName>
</protein>
<keyword evidence="4 6" id="KW-1133">Transmembrane helix</keyword>